<organism evidence="1 2">
    <name type="scientific">Dactylosporangium vinaceum</name>
    <dbReference type="NCBI Taxonomy" id="53362"/>
    <lineage>
        <taxon>Bacteria</taxon>
        <taxon>Bacillati</taxon>
        <taxon>Actinomycetota</taxon>
        <taxon>Actinomycetes</taxon>
        <taxon>Micromonosporales</taxon>
        <taxon>Micromonosporaceae</taxon>
        <taxon>Dactylosporangium</taxon>
    </lineage>
</organism>
<dbReference type="Proteomes" id="UP001589608">
    <property type="component" value="Unassembled WGS sequence"/>
</dbReference>
<name>A0ABV5MSE4_9ACTN</name>
<evidence type="ECO:0000313" key="1">
    <source>
        <dbReference type="EMBL" id="MFB9451458.1"/>
    </source>
</evidence>
<evidence type="ECO:0000313" key="2">
    <source>
        <dbReference type="Proteomes" id="UP001589608"/>
    </source>
</evidence>
<accession>A0ABV5MSE4</accession>
<keyword evidence="2" id="KW-1185">Reference proteome</keyword>
<proteinExistence type="predicted"/>
<sequence>MSGRSYMVAARIPMTRAGFEDWLDTPVPDTGAIADAETVWPRWTPLPGTPRARLAARAAQGWTLARHVGGVLELYLYDYHADAGTTQAELLLLAAAGRRATAETAAMYWGGNGYPDLPFGGDEPIAVLLTGPDGARFTDRYRRAALLAHLRPAETAFLAAIGPHGETWHADGLIDAALHPAG</sequence>
<gene>
    <name evidence="1" type="ORF">ACFFTR_51060</name>
</gene>
<dbReference type="RefSeq" id="WP_223104301.1">
    <property type="nucleotide sequence ID" value="NZ_CP061913.1"/>
</dbReference>
<comment type="caution">
    <text evidence="1">The sequence shown here is derived from an EMBL/GenBank/DDBJ whole genome shotgun (WGS) entry which is preliminary data.</text>
</comment>
<protein>
    <submittedName>
        <fullName evidence="1">Uncharacterized protein</fullName>
    </submittedName>
</protein>
<reference evidence="1 2" key="1">
    <citation type="submission" date="2024-09" db="EMBL/GenBank/DDBJ databases">
        <authorList>
            <person name="Sun Q."/>
            <person name="Mori K."/>
        </authorList>
    </citation>
    <scope>NUCLEOTIDE SEQUENCE [LARGE SCALE GENOMIC DNA]</scope>
    <source>
        <strain evidence="1 2">JCM 3307</strain>
    </source>
</reference>
<dbReference type="EMBL" id="JBHMCA010000090">
    <property type="protein sequence ID" value="MFB9451458.1"/>
    <property type="molecule type" value="Genomic_DNA"/>
</dbReference>